<dbReference type="Pfam" id="PF09044">
    <property type="entry name" value="Kp4"/>
    <property type="match status" value="1"/>
</dbReference>
<sequence>MRSLLSILGLAPLLVAAGITCDGSALCLLATLENKSNEGVMQGMRDALKVTNTDPNTMFNAGEHIMCISTTIGIDVGIKGLVTLSAGFPAGGICLFAEKIKQPISLATVRDLVDALLDHHCTTCGNVPIHFVDQHSNDGSSGILKFDYVHDPTCTHQCIGQAVGGGSNQNTPAATKTVTTTQQQQTVQTVAKASTVAVPTTTGAGRVVTQSTSVAAATVTTTVTTTGTGMTLKTTLGLACVPIIIVSILSWLY</sequence>
<keyword evidence="5" id="KW-1185">Reference proteome</keyword>
<dbReference type="InterPro" id="IPR015131">
    <property type="entry name" value="Killer_tox_Kp4"/>
</dbReference>
<keyword evidence="1" id="KW-1133">Transmembrane helix</keyword>
<proteinExistence type="predicted"/>
<accession>A0A6H0XYE3</accession>
<organism evidence="4 5">
    <name type="scientific">Peltaster fructicola</name>
    <dbReference type="NCBI Taxonomy" id="286661"/>
    <lineage>
        <taxon>Eukaryota</taxon>
        <taxon>Fungi</taxon>
        <taxon>Dikarya</taxon>
        <taxon>Ascomycota</taxon>
        <taxon>Pezizomycotina</taxon>
        <taxon>Dothideomycetes</taxon>
        <taxon>Dothideomycetes incertae sedis</taxon>
        <taxon>Peltaster</taxon>
    </lineage>
</organism>
<keyword evidence="1" id="KW-0812">Transmembrane</keyword>
<evidence type="ECO:0000313" key="5">
    <source>
        <dbReference type="Proteomes" id="UP000503462"/>
    </source>
</evidence>
<feature type="signal peptide" evidence="2">
    <location>
        <begin position="1"/>
        <end position="16"/>
    </location>
</feature>
<gene>
    <name evidence="4" type="ORF">AMS68_005156</name>
</gene>
<dbReference type="EMBL" id="CP051141">
    <property type="protein sequence ID" value="QIW99638.1"/>
    <property type="molecule type" value="Genomic_DNA"/>
</dbReference>
<evidence type="ECO:0000259" key="3">
    <source>
        <dbReference type="Pfam" id="PF09044"/>
    </source>
</evidence>
<dbReference type="OrthoDB" id="4177994at2759"/>
<dbReference type="AlphaFoldDB" id="A0A6H0XYE3"/>
<dbReference type="Proteomes" id="UP000503462">
    <property type="component" value="Chromosome 3"/>
</dbReference>
<dbReference type="InterPro" id="IPR011329">
    <property type="entry name" value="Killer_tox_Kp4/SMK"/>
</dbReference>
<keyword evidence="2" id="KW-0732">Signal</keyword>
<evidence type="ECO:0000313" key="4">
    <source>
        <dbReference type="EMBL" id="QIW99638.1"/>
    </source>
</evidence>
<name>A0A6H0XYE3_9PEZI</name>
<dbReference type="Gene3D" id="3.30.430.10">
    <property type="entry name" value="Killer Toxin P4, subunit A"/>
    <property type="match status" value="1"/>
</dbReference>
<feature type="chain" id="PRO_5026121298" description="Killer toxin Kp4 domain-containing protein" evidence="2">
    <location>
        <begin position="17"/>
        <end position="253"/>
    </location>
</feature>
<dbReference type="GO" id="GO:0005576">
    <property type="term" value="C:extracellular region"/>
    <property type="evidence" value="ECO:0007669"/>
    <property type="project" value="InterPro"/>
</dbReference>
<feature type="domain" description="Killer toxin Kp4" evidence="3">
    <location>
        <begin position="10"/>
        <end position="149"/>
    </location>
</feature>
<evidence type="ECO:0000256" key="2">
    <source>
        <dbReference type="SAM" id="SignalP"/>
    </source>
</evidence>
<keyword evidence="1" id="KW-0472">Membrane</keyword>
<dbReference type="SUPFAM" id="SSF55221">
    <property type="entry name" value="Yeast killer toxins"/>
    <property type="match status" value="1"/>
</dbReference>
<reference evidence="4 5" key="1">
    <citation type="journal article" date="2016" name="Sci. Rep.">
        <title>Peltaster fructicola genome reveals evolution from an invasive phytopathogen to an ectophytic parasite.</title>
        <authorList>
            <person name="Xu C."/>
            <person name="Chen H."/>
            <person name="Gleason M.L."/>
            <person name="Xu J.R."/>
            <person name="Liu H."/>
            <person name="Zhang R."/>
            <person name="Sun G."/>
        </authorList>
    </citation>
    <scope>NUCLEOTIDE SEQUENCE [LARGE SCALE GENOMIC DNA]</scope>
    <source>
        <strain evidence="4 5">LNHT1506</strain>
    </source>
</reference>
<feature type="transmembrane region" description="Helical" evidence="1">
    <location>
        <begin position="234"/>
        <end position="252"/>
    </location>
</feature>
<protein>
    <recommendedName>
        <fullName evidence="3">Killer toxin Kp4 domain-containing protein</fullName>
    </recommendedName>
</protein>
<evidence type="ECO:0000256" key="1">
    <source>
        <dbReference type="SAM" id="Phobius"/>
    </source>
</evidence>